<proteinExistence type="predicted"/>
<dbReference type="GO" id="GO:0032807">
    <property type="term" value="C:DNA ligase IV complex"/>
    <property type="evidence" value="ECO:0007669"/>
    <property type="project" value="TreeGrafter"/>
</dbReference>
<dbReference type="GO" id="GO:0006297">
    <property type="term" value="P:nucleotide-excision repair, DNA gap filling"/>
    <property type="evidence" value="ECO:0007669"/>
    <property type="project" value="TreeGrafter"/>
</dbReference>
<dbReference type="InterPro" id="IPR012340">
    <property type="entry name" value="NA-bd_OB-fold"/>
</dbReference>
<dbReference type="GO" id="GO:0006303">
    <property type="term" value="P:double-strand break repair via nonhomologous end joining"/>
    <property type="evidence" value="ECO:0007669"/>
    <property type="project" value="TreeGrafter"/>
</dbReference>
<dbReference type="PANTHER" id="PTHR45997:SF1">
    <property type="entry name" value="DNA LIGASE 4"/>
    <property type="match status" value="1"/>
</dbReference>
<dbReference type="Gene3D" id="3.30.470.30">
    <property type="entry name" value="DNA ligase/mRNA capping enzyme"/>
    <property type="match status" value="1"/>
</dbReference>
<feature type="compositionally biased region" description="Acidic residues" evidence="1">
    <location>
        <begin position="517"/>
        <end position="529"/>
    </location>
</feature>
<dbReference type="AlphaFoldDB" id="A0A0D3KJM9"/>
<dbReference type="KEGG" id="ehx:EMIHUDRAFT_227094"/>
<evidence type="ECO:0000259" key="2">
    <source>
        <dbReference type="PROSITE" id="PS50160"/>
    </source>
</evidence>
<protein>
    <recommendedName>
        <fullName evidence="2">ATP-dependent DNA ligase family profile domain-containing protein</fullName>
    </recommendedName>
</protein>
<dbReference type="EnsemblProtists" id="EOD35964">
    <property type="protein sequence ID" value="EOD35964"/>
    <property type="gene ID" value="EMIHUDRAFT_227094"/>
</dbReference>
<dbReference type="GeneID" id="17281235"/>
<evidence type="ECO:0000313" key="3">
    <source>
        <dbReference type="EnsemblProtists" id="EOD35964"/>
    </source>
</evidence>
<dbReference type="GO" id="GO:0005524">
    <property type="term" value="F:ATP binding"/>
    <property type="evidence" value="ECO:0007669"/>
    <property type="project" value="InterPro"/>
</dbReference>
<dbReference type="GO" id="GO:0003677">
    <property type="term" value="F:DNA binding"/>
    <property type="evidence" value="ECO:0007669"/>
    <property type="project" value="InterPro"/>
</dbReference>
<accession>A0A0D3KJM9</accession>
<dbReference type="InterPro" id="IPR012310">
    <property type="entry name" value="DNA_ligase_ATP-dep_cent"/>
</dbReference>
<dbReference type="GO" id="GO:0003910">
    <property type="term" value="F:DNA ligase (ATP) activity"/>
    <property type="evidence" value="ECO:0007669"/>
    <property type="project" value="InterPro"/>
</dbReference>
<organism evidence="3 4">
    <name type="scientific">Emiliania huxleyi (strain CCMP1516)</name>
    <dbReference type="NCBI Taxonomy" id="280463"/>
    <lineage>
        <taxon>Eukaryota</taxon>
        <taxon>Haptista</taxon>
        <taxon>Haptophyta</taxon>
        <taxon>Prymnesiophyceae</taxon>
        <taxon>Isochrysidales</taxon>
        <taxon>Noelaerhabdaceae</taxon>
        <taxon>Emiliania</taxon>
    </lineage>
</organism>
<dbReference type="InterPro" id="IPR029710">
    <property type="entry name" value="LIG4"/>
</dbReference>
<dbReference type="GO" id="GO:0006310">
    <property type="term" value="P:DNA recombination"/>
    <property type="evidence" value="ECO:0007669"/>
    <property type="project" value="InterPro"/>
</dbReference>
<evidence type="ECO:0000313" key="4">
    <source>
        <dbReference type="Proteomes" id="UP000013827"/>
    </source>
</evidence>
<feature type="region of interest" description="Disordered" evidence="1">
    <location>
        <begin position="1"/>
        <end position="23"/>
    </location>
</feature>
<dbReference type="Proteomes" id="UP000013827">
    <property type="component" value="Unassembled WGS sequence"/>
</dbReference>
<sequence length="698" mass="77113">MDGLCRAKGRLGKPSDQSAGSPPMMYATLRYQNNLERVCEAAERGVLPRAYPPPVQLGIHVRAQLSVPCPNLDAAARQLGTNDVFIETKFDGFRFQLHWHGRDRQMRCFYRSGVECTADVGDLLPAVELALGGDPEQVLRRDATDEATRLRFTWLEKAWAKVTPEQRAAFTHNTADLVLDGELLVYDESMTPKGLYDELGTRSGIAAFGTNFWVRQTADGKPSGYSREDARRHYLVKVFDVLRYNGEEILRRPLHERRELLESGRCFIALPHYLELTQSDRVDLASPEGPLQAAFDEARAAQAEGLMVKAAHQPYVPNGRTNVLKCKVEFIPGLGDTVTLLLLGARVPRTLGAGDEASMLVEFAIGARESDAAAAPLVWLFNTSALPWRGSSLTQPMLKRLYLCLTEGWGHRPALMNRLGVDEPPPAWMRQCPTSTMARPHWVLLDPESAPVVEVMGSRFLRRYNQDQDASSNRSLPWTIRFPRVARWFEETDGVVVDTVASFRAKAVAAFSSSGPQDDDDDGAEEEAPAEPLVPLKPLTWHLAPPSVPVEMPETSRWQAELRDAAPPTPASSSSSMPSMRSPRGPAARRSGYPGDAASKAKQQPFTEVPPTTTLLDVDEATRQLHKAKTAIVQCSDGTLYYLRGIDAGGAVVQPLHDGGERTHPLSRLRQLTGYDSDEVGLLDDPRVSLAKRQRRGA</sequence>
<dbReference type="PANTHER" id="PTHR45997">
    <property type="entry name" value="DNA LIGASE 4"/>
    <property type="match status" value="1"/>
</dbReference>
<feature type="region of interest" description="Disordered" evidence="1">
    <location>
        <begin position="510"/>
        <end position="611"/>
    </location>
</feature>
<dbReference type="SUPFAM" id="SSF56091">
    <property type="entry name" value="DNA ligase/mRNA capping enzyme, catalytic domain"/>
    <property type="match status" value="1"/>
</dbReference>
<evidence type="ECO:0000256" key="1">
    <source>
        <dbReference type="SAM" id="MobiDB-lite"/>
    </source>
</evidence>
<dbReference type="HOGENOM" id="CLU_024774_0_0_1"/>
<dbReference type="Gene3D" id="2.40.50.140">
    <property type="entry name" value="Nucleic acid-binding proteins"/>
    <property type="match status" value="1"/>
</dbReference>
<reference evidence="3" key="2">
    <citation type="submission" date="2024-10" db="UniProtKB">
        <authorList>
            <consortium name="EnsemblProtists"/>
        </authorList>
    </citation>
    <scope>IDENTIFICATION</scope>
</reference>
<feature type="domain" description="ATP-dependent DNA ligase family profile" evidence="2">
    <location>
        <begin position="227"/>
        <end position="369"/>
    </location>
</feature>
<dbReference type="PROSITE" id="PS50160">
    <property type="entry name" value="DNA_LIGASE_A3"/>
    <property type="match status" value="1"/>
</dbReference>
<feature type="compositionally biased region" description="Polar residues" evidence="1">
    <location>
        <begin position="601"/>
        <end position="611"/>
    </location>
</feature>
<dbReference type="eggNOG" id="KOG0966">
    <property type="taxonomic scope" value="Eukaryota"/>
</dbReference>
<name>A0A0D3KJM9_EMIH1</name>
<dbReference type="Pfam" id="PF01068">
    <property type="entry name" value="DNA_ligase_A_M"/>
    <property type="match status" value="1"/>
</dbReference>
<keyword evidence="4" id="KW-1185">Reference proteome</keyword>
<dbReference type="RefSeq" id="XP_005788393.1">
    <property type="nucleotide sequence ID" value="XM_005788336.1"/>
</dbReference>
<dbReference type="STRING" id="2903.R1FRB7"/>
<reference evidence="4" key="1">
    <citation type="journal article" date="2013" name="Nature">
        <title>Pan genome of the phytoplankton Emiliania underpins its global distribution.</title>
        <authorList>
            <person name="Read B.A."/>
            <person name="Kegel J."/>
            <person name="Klute M.J."/>
            <person name="Kuo A."/>
            <person name="Lefebvre S.C."/>
            <person name="Maumus F."/>
            <person name="Mayer C."/>
            <person name="Miller J."/>
            <person name="Monier A."/>
            <person name="Salamov A."/>
            <person name="Young J."/>
            <person name="Aguilar M."/>
            <person name="Claverie J.M."/>
            <person name="Frickenhaus S."/>
            <person name="Gonzalez K."/>
            <person name="Herman E.K."/>
            <person name="Lin Y.C."/>
            <person name="Napier J."/>
            <person name="Ogata H."/>
            <person name="Sarno A.F."/>
            <person name="Shmutz J."/>
            <person name="Schroeder D."/>
            <person name="de Vargas C."/>
            <person name="Verret F."/>
            <person name="von Dassow P."/>
            <person name="Valentin K."/>
            <person name="Van de Peer Y."/>
            <person name="Wheeler G."/>
            <person name="Dacks J.B."/>
            <person name="Delwiche C.F."/>
            <person name="Dyhrman S.T."/>
            <person name="Glockner G."/>
            <person name="John U."/>
            <person name="Richards T."/>
            <person name="Worden A.Z."/>
            <person name="Zhang X."/>
            <person name="Grigoriev I.V."/>
            <person name="Allen A.E."/>
            <person name="Bidle K."/>
            <person name="Borodovsky M."/>
            <person name="Bowler C."/>
            <person name="Brownlee C."/>
            <person name="Cock J.M."/>
            <person name="Elias M."/>
            <person name="Gladyshev V.N."/>
            <person name="Groth M."/>
            <person name="Guda C."/>
            <person name="Hadaegh A."/>
            <person name="Iglesias-Rodriguez M.D."/>
            <person name="Jenkins J."/>
            <person name="Jones B.M."/>
            <person name="Lawson T."/>
            <person name="Leese F."/>
            <person name="Lindquist E."/>
            <person name="Lobanov A."/>
            <person name="Lomsadze A."/>
            <person name="Malik S.B."/>
            <person name="Marsh M.E."/>
            <person name="Mackinder L."/>
            <person name="Mock T."/>
            <person name="Mueller-Roeber B."/>
            <person name="Pagarete A."/>
            <person name="Parker M."/>
            <person name="Probert I."/>
            <person name="Quesneville H."/>
            <person name="Raines C."/>
            <person name="Rensing S.A."/>
            <person name="Riano-Pachon D.M."/>
            <person name="Richier S."/>
            <person name="Rokitta S."/>
            <person name="Shiraiwa Y."/>
            <person name="Soanes D.M."/>
            <person name="van der Giezen M."/>
            <person name="Wahlund T.M."/>
            <person name="Williams B."/>
            <person name="Wilson W."/>
            <person name="Wolfe G."/>
            <person name="Wurch L.L."/>
        </authorList>
    </citation>
    <scope>NUCLEOTIDE SEQUENCE</scope>
</reference>
<dbReference type="PaxDb" id="2903-EOD35964"/>
<feature type="compositionally biased region" description="Low complexity" evidence="1">
    <location>
        <begin position="571"/>
        <end position="586"/>
    </location>
</feature>